<gene>
    <name evidence="2" type="ORF">EP10_002903</name>
</gene>
<reference evidence="2 3" key="1">
    <citation type="journal article" date="2014" name="Genome Announc.">
        <title>Draft Genome Sequence of Geobacillus icigianus Strain G1w1T Isolated from Hot Springs in the Valley of Geysers, Kamchatka (Russian Federation).</title>
        <authorList>
            <person name="Bryanskaya A.V."/>
            <person name="Rozanov A.S."/>
            <person name="Logacheva M.D."/>
            <person name="Kotenko A.V."/>
            <person name="Peltek S.E."/>
        </authorList>
    </citation>
    <scope>NUCLEOTIDE SEQUENCE [LARGE SCALE GENOMIC DNA]</scope>
    <source>
        <strain evidence="2 3">G1w1</strain>
    </source>
</reference>
<evidence type="ECO:0000313" key="2">
    <source>
        <dbReference type="EMBL" id="MEB3752031.1"/>
    </source>
</evidence>
<proteinExistence type="predicted"/>
<evidence type="ECO:0000313" key="3">
    <source>
        <dbReference type="Proteomes" id="UP000029267"/>
    </source>
</evidence>
<keyword evidence="1" id="KW-1133">Transmembrane helix</keyword>
<dbReference type="Proteomes" id="UP000029267">
    <property type="component" value="Unassembled WGS sequence"/>
</dbReference>
<feature type="transmembrane region" description="Helical" evidence="1">
    <location>
        <begin position="6"/>
        <end position="30"/>
    </location>
</feature>
<keyword evidence="1" id="KW-0812">Transmembrane</keyword>
<organism evidence="2 3">
    <name type="scientific">Geobacillus icigianus</name>
    <dbReference type="NCBI Taxonomy" id="1430331"/>
    <lineage>
        <taxon>Bacteria</taxon>
        <taxon>Bacillati</taxon>
        <taxon>Bacillota</taxon>
        <taxon>Bacilli</taxon>
        <taxon>Bacillales</taxon>
        <taxon>Anoxybacillaceae</taxon>
        <taxon>Geobacillus</taxon>
    </lineage>
</organism>
<keyword evidence="3" id="KW-1185">Reference proteome</keyword>
<dbReference type="EMBL" id="JPYA02000004">
    <property type="protein sequence ID" value="MEB3752031.1"/>
    <property type="molecule type" value="Genomic_DNA"/>
</dbReference>
<keyword evidence="1" id="KW-0472">Membrane</keyword>
<name>A0ABU6BJ47_9BACL</name>
<evidence type="ECO:0000256" key="1">
    <source>
        <dbReference type="SAM" id="Phobius"/>
    </source>
</evidence>
<sequence>MREQNAWYLDGFIGIGGIAMLLIAGVLLGANGNRTA</sequence>
<accession>A0ABU6BJ47</accession>
<comment type="caution">
    <text evidence="2">The sequence shown here is derived from an EMBL/GenBank/DDBJ whole genome shotgun (WGS) entry which is preliminary data.</text>
</comment>
<protein>
    <submittedName>
        <fullName evidence="2">Uncharacterized protein</fullName>
    </submittedName>
</protein>